<feature type="compositionally biased region" description="Basic and acidic residues" evidence="1">
    <location>
        <begin position="54"/>
        <end position="78"/>
    </location>
</feature>
<comment type="caution">
    <text evidence="2">The sequence shown here is derived from an EMBL/GenBank/DDBJ whole genome shotgun (WGS) entry which is preliminary data.</text>
</comment>
<dbReference type="EMBL" id="JACQRX010000171">
    <property type="protein sequence ID" value="MBI4251577.1"/>
    <property type="molecule type" value="Genomic_DNA"/>
</dbReference>
<proteinExistence type="predicted"/>
<dbReference type="Proteomes" id="UP000752292">
    <property type="component" value="Unassembled WGS sequence"/>
</dbReference>
<evidence type="ECO:0000256" key="1">
    <source>
        <dbReference type="SAM" id="MobiDB-lite"/>
    </source>
</evidence>
<name>A0A932ZT30_UNCTE</name>
<evidence type="ECO:0000313" key="3">
    <source>
        <dbReference type="Proteomes" id="UP000752292"/>
    </source>
</evidence>
<feature type="region of interest" description="Disordered" evidence="1">
    <location>
        <begin position="54"/>
        <end position="99"/>
    </location>
</feature>
<feature type="region of interest" description="Disordered" evidence="1">
    <location>
        <begin position="1"/>
        <end position="20"/>
    </location>
</feature>
<dbReference type="AlphaFoldDB" id="A0A932ZT30"/>
<gene>
    <name evidence="2" type="ORF">HY618_03875</name>
</gene>
<organism evidence="2 3">
    <name type="scientific">Tectimicrobiota bacterium</name>
    <dbReference type="NCBI Taxonomy" id="2528274"/>
    <lineage>
        <taxon>Bacteria</taxon>
        <taxon>Pseudomonadati</taxon>
        <taxon>Nitrospinota/Tectimicrobiota group</taxon>
        <taxon>Candidatus Tectimicrobiota</taxon>
    </lineage>
</organism>
<sequence length="108" mass="12091">MAESISFPMATPQTQAAERMANQLAHQPANLLHAQMAEQERLRRVQAETVVETREAENLNVDQEGHLGAEYQGRKREEGEDAPSEEAPHAAPKRGEEEFQGRFINVVV</sequence>
<accession>A0A932ZT30</accession>
<reference evidence="2" key="1">
    <citation type="submission" date="2020-07" db="EMBL/GenBank/DDBJ databases">
        <title>Huge and variable diversity of episymbiotic CPR bacteria and DPANN archaea in groundwater ecosystems.</title>
        <authorList>
            <person name="He C.Y."/>
            <person name="Keren R."/>
            <person name="Whittaker M."/>
            <person name="Farag I.F."/>
            <person name="Doudna J."/>
            <person name="Cate J.H.D."/>
            <person name="Banfield J.F."/>
        </authorList>
    </citation>
    <scope>NUCLEOTIDE SEQUENCE</scope>
    <source>
        <strain evidence="2">NC_groundwater_1370_Ag_S-0.2um_69_93</strain>
    </source>
</reference>
<protein>
    <submittedName>
        <fullName evidence="2">Uncharacterized protein</fullName>
    </submittedName>
</protein>
<evidence type="ECO:0000313" key="2">
    <source>
        <dbReference type="EMBL" id="MBI4251577.1"/>
    </source>
</evidence>